<evidence type="ECO:0000313" key="2">
    <source>
        <dbReference type="Proteomes" id="UP001139701"/>
    </source>
</evidence>
<sequence>MDSAELSQVKVHLQAKKNKGREKIPAKAAQKTTPLISAKIPTRVEKCILRIVLNRGLNISVQSCMVVSL</sequence>
<name>A0A9X1WXG3_9GAMM</name>
<gene>
    <name evidence="1" type="ORF">MKI79_05245</name>
</gene>
<dbReference type="Proteomes" id="UP001139701">
    <property type="component" value="Unassembled WGS sequence"/>
</dbReference>
<dbReference type="EMBL" id="JAKUML010000006">
    <property type="protein sequence ID" value="MCJ8146308.1"/>
    <property type="molecule type" value="Genomic_DNA"/>
</dbReference>
<evidence type="ECO:0000313" key="1">
    <source>
        <dbReference type="EMBL" id="MCJ8146308.1"/>
    </source>
</evidence>
<organism evidence="1 2">
    <name type="scientific">Acinetobacter sedimenti</name>
    <dbReference type="NCBI Taxonomy" id="2919922"/>
    <lineage>
        <taxon>Bacteria</taxon>
        <taxon>Pseudomonadati</taxon>
        <taxon>Pseudomonadota</taxon>
        <taxon>Gammaproteobacteria</taxon>
        <taxon>Moraxellales</taxon>
        <taxon>Moraxellaceae</taxon>
        <taxon>Acinetobacter</taxon>
    </lineage>
</organism>
<keyword evidence="2" id="KW-1185">Reference proteome</keyword>
<proteinExistence type="predicted"/>
<accession>A0A9X1WXG3</accession>
<protein>
    <submittedName>
        <fullName evidence="1">Uncharacterized protein</fullName>
    </submittedName>
</protein>
<comment type="caution">
    <text evidence="1">The sequence shown here is derived from an EMBL/GenBank/DDBJ whole genome shotgun (WGS) entry which is preliminary data.</text>
</comment>
<reference evidence="1" key="1">
    <citation type="submission" date="2022-02" db="EMBL/GenBank/DDBJ databases">
        <title>Acinetobacter A3.8 sp. nov., isolated from Sediment (Zhairuo Island).</title>
        <authorList>
            <person name="Zheng K."/>
        </authorList>
    </citation>
    <scope>NUCLEOTIDE SEQUENCE</scope>
    <source>
        <strain evidence="1">A3.8</strain>
    </source>
</reference>
<dbReference type="AlphaFoldDB" id="A0A9X1WXG3"/>
<dbReference type="RefSeq" id="WP_241570995.1">
    <property type="nucleotide sequence ID" value="NZ_JAKUML010000006.1"/>
</dbReference>